<protein>
    <submittedName>
        <fullName evidence="8 9">Oxytocin</fullName>
    </submittedName>
</protein>
<evidence type="ECO:0000256" key="5">
    <source>
        <dbReference type="ARBA" id="ARBA00022815"/>
    </source>
</evidence>
<dbReference type="EMBL" id="AHAT01023304">
    <property type="status" value="NOT_ANNOTATED_CDS"/>
    <property type="molecule type" value="Genomic_DNA"/>
</dbReference>
<dbReference type="GO" id="GO:0005185">
    <property type="term" value="F:neurohypophyseal hormone activity"/>
    <property type="evidence" value="ECO:0007669"/>
    <property type="project" value="InterPro"/>
</dbReference>
<dbReference type="Ensembl" id="ENSLOCT00000001312.1">
    <property type="protein sequence ID" value="ENSLOCP00000001307.1"/>
    <property type="gene ID" value="ENSLOCG00000001161.1"/>
</dbReference>
<dbReference type="PANTHER" id="PTHR11681:SF5">
    <property type="entry name" value="ISOTOCIN"/>
    <property type="match status" value="1"/>
</dbReference>
<dbReference type="EMBL" id="AHAT01023303">
    <property type="status" value="NOT_ANNOTATED_CDS"/>
    <property type="molecule type" value="Genomic_DNA"/>
</dbReference>
<evidence type="ECO:0000313" key="8">
    <source>
        <dbReference type="EMBL" id="ALD51576.1"/>
    </source>
</evidence>
<keyword evidence="6" id="KW-1015">Disulfide bond</keyword>
<dbReference type="STRING" id="7918.ENSLOCP00000001307"/>
<dbReference type="OMA" id="WTQLDGP"/>
<dbReference type="Proteomes" id="UP000018468">
    <property type="component" value="Linkage group LG2"/>
</dbReference>
<dbReference type="PROSITE" id="PS00264">
    <property type="entry name" value="NEUROHYPOPHYS_HORM"/>
    <property type="match status" value="1"/>
</dbReference>
<comment type="similarity">
    <text evidence="1">Belongs to the vasopressin/oxytocin family.</text>
</comment>
<feature type="signal peptide" evidence="7">
    <location>
        <begin position="1"/>
        <end position="19"/>
    </location>
</feature>
<dbReference type="InterPro" id="IPR022423">
    <property type="entry name" value="Neurohypophysial_hormone_CS"/>
</dbReference>
<dbReference type="AlphaFoldDB" id="W5LYV0"/>
<keyword evidence="5" id="KW-0027">Amidation</keyword>
<dbReference type="Gene3D" id="2.60.9.10">
    <property type="entry name" value="Neurohypophysial hormone domain"/>
    <property type="match status" value="1"/>
</dbReference>
<dbReference type="SUPFAM" id="SSF49606">
    <property type="entry name" value="Neurophysin II"/>
    <property type="match status" value="1"/>
</dbReference>
<dbReference type="GO" id="GO:0005615">
    <property type="term" value="C:extracellular space"/>
    <property type="evidence" value="ECO:0000318"/>
    <property type="project" value="GO_Central"/>
</dbReference>
<organism evidence="9 10">
    <name type="scientific">Lepisosteus oculatus</name>
    <name type="common">Spotted gar</name>
    <dbReference type="NCBI Taxonomy" id="7918"/>
    <lineage>
        <taxon>Eukaryota</taxon>
        <taxon>Metazoa</taxon>
        <taxon>Chordata</taxon>
        <taxon>Craniata</taxon>
        <taxon>Vertebrata</taxon>
        <taxon>Euteleostomi</taxon>
        <taxon>Actinopterygii</taxon>
        <taxon>Neopterygii</taxon>
        <taxon>Holostei</taxon>
        <taxon>Semionotiformes</taxon>
        <taxon>Lepisosteidae</taxon>
        <taxon>Lepisosteus</taxon>
    </lineage>
</organism>
<sequence>VKWSMFRPSVLGLLSLSSACFISNCPLGGKRAVPDLGHGHRQCGPEDRGRCFGPSICCGEELGCYVGTPETARCLEENYLPSPCEAGGRACGAEGGRCAAPGVCCDEESCTIDDSCLEGEGVPRGSGQGQST</sequence>
<name>W5LYV0_LEPOC</name>
<dbReference type="Bgee" id="ENSLOCG00000001161">
    <property type="expression patterns" value="Expressed in brain and 10 other cell types or tissues"/>
</dbReference>
<accession>W5LYV0</accession>
<dbReference type="InterPro" id="IPR000981">
    <property type="entry name" value="Neurhyp_horm"/>
</dbReference>
<keyword evidence="4 7" id="KW-0732">Signal</keyword>
<dbReference type="GO" id="GO:0005184">
    <property type="term" value="F:neuropeptide hormone activity"/>
    <property type="evidence" value="ECO:0000318"/>
    <property type="project" value="GO_Central"/>
</dbReference>
<dbReference type="InterPro" id="IPR036387">
    <property type="entry name" value="Neurhyp_horm_dom_sf"/>
</dbReference>
<dbReference type="HOGENOM" id="CLU_125770_1_0_1"/>
<dbReference type="PIRSF" id="PIRSF001815">
    <property type="entry name" value="Nonapeptide_hormone_precursor"/>
    <property type="match status" value="1"/>
</dbReference>
<dbReference type="Pfam" id="PF00184">
    <property type="entry name" value="Hormone_5"/>
    <property type="match status" value="1"/>
</dbReference>
<dbReference type="eggNOG" id="ENOG502S21K">
    <property type="taxonomic scope" value="Eukaryota"/>
</dbReference>
<dbReference type="EMBL" id="AHAT01023302">
    <property type="status" value="NOT_ANNOTATED_CDS"/>
    <property type="molecule type" value="Genomic_DNA"/>
</dbReference>
<dbReference type="EMBL" id="KT235793">
    <property type="protein sequence ID" value="ALD51576.1"/>
    <property type="molecule type" value="mRNA"/>
</dbReference>
<keyword evidence="2" id="KW-0165">Cleavage on pair of basic residues</keyword>
<dbReference type="PRINTS" id="PR00831">
    <property type="entry name" value="NEUROPHYSIN"/>
</dbReference>
<evidence type="ECO:0000256" key="3">
    <source>
        <dbReference type="ARBA" id="ARBA00022702"/>
    </source>
</evidence>
<dbReference type="SMART" id="SM00003">
    <property type="entry name" value="NH"/>
    <property type="match status" value="1"/>
</dbReference>
<evidence type="ECO:0000313" key="9">
    <source>
        <dbReference type="Ensembl" id="ENSLOCP00000001307.1"/>
    </source>
</evidence>
<dbReference type="GO" id="GO:0030141">
    <property type="term" value="C:secretory granule"/>
    <property type="evidence" value="ECO:0000318"/>
    <property type="project" value="GO_Central"/>
</dbReference>
<evidence type="ECO:0000256" key="2">
    <source>
        <dbReference type="ARBA" id="ARBA00022685"/>
    </source>
</evidence>
<feature type="chain" id="PRO_5014109530" evidence="7">
    <location>
        <begin position="20"/>
        <end position="132"/>
    </location>
</feature>
<keyword evidence="10" id="KW-1185">Reference proteome</keyword>
<keyword evidence="3" id="KW-0372">Hormone</keyword>
<evidence type="ECO:0000256" key="7">
    <source>
        <dbReference type="SAM" id="SignalP"/>
    </source>
</evidence>
<gene>
    <name evidence="8" type="primary">OXT</name>
</gene>
<proteinExistence type="evidence at transcript level"/>
<reference evidence="8" key="2">
    <citation type="journal article" date="2015" name="Mol. Biol. Evol.">
        <title>Prevertebrate Local Gene Duplication Facilitated Expansion of the Neuropeptide GPCR Superfamily.</title>
        <authorList>
            <person name="Yun S."/>
            <person name="Furlong M."/>
            <person name="Sim M."/>
            <person name="Cho M."/>
            <person name="Park S."/>
            <person name="Cho E.B."/>
            <person name="Reyes-Alcaraz A."/>
            <person name="Hwang J.I."/>
            <person name="Kim J."/>
            <person name="Seong J.Y."/>
        </authorList>
    </citation>
    <scope>NUCLEOTIDE SEQUENCE</scope>
</reference>
<evidence type="ECO:0000256" key="1">
    <source>
        <dbReference type="ARBA" id="ARBA00007369"/>
    </source>
</evidence>
<evidence type="ECO:0000256" key="4">
    <source>
        <dbReference type="ARBA" id="ARBA00022729"/>
    </source>
</evidence>
<reference evidence="9" key="3">
    <citation type="submission" date="2025-05" db="UniProtKB">
        <authorList>
            <consortium name="Ensembl"/>
        </authorList>
    </citation>
    <scope>IDENTIFICATION</scope>
</reference>
<dbReference type="GeneTree" id="ENSGT00390000004511"/>
<dbReference type="PANTHER" id="PTHR11681">
    <property type="entry name" value="NEUROPHYSIN"/>
    <property type="match status" value="1"/>
</dbReference>
<evidence type="ECO:0000313" key="10">
    <source>
        <dbReference type="Proteomes" id="UP000018468"/>
    </source>
</evidence>
<dbReference type="GO" id="GO:0035556">
    <property type="term" value="P:intracellular signal transduction"/>
    <property type="evidence" value="ECO:0000318"/>
    <property type="project" value="GO_Central"/>
</dbReference>
<evidence type="ECO:0000256" key="6">
    <source>
        <dbReference type="ARBA" id="ARBA00023157"/>
    </source>
</evidence>
<dbReference type="FunFam" id="2.60.9.10:FF:000001">
    <property type="entry name" value="oxytocin-neurophysin 1"/>
    <property type="match status" value="1"/>
</dbReference>
<reference evidence="10" key="1">
    <citation type="submission" date="2011-12" db="EMBL/GenBank/DDBJ databases">
        <title>The Draft Genome of Lepisosteus oculatus.</title>
        <authorList>
            <consortium name="The Broad Institute Genome Assembly &amp; Analysis Group"/>
            <consortium name="Computational R&amp;D Group"/>
            <consortium name="and Sequencing Platform"/>
            <person name="Di Palma F."/>
            <person name="Alfoldi J."/>
            <person name="Johnson J."/>
            <person name="Berlin A."/>
            <person name="Gnerre S."/>
            <person name="Jaffe D."/>
            <person name="MacCallum I."/>
            <person name="Young S."/>
            <person name="Walker B.J."/>
            <person name="Lander E.S."/>
            <person name="Lindblad-Toh K."/>
        </authorList>
    </citation>
    <scope>NUCLEOTIDE SEQUENCE [LARGE SCALE GENOMIC DNA]</scope>
</reference>